<evidence type="ECO:0000313" key="3">
    <source>
        <dbReference type="Proteomes" id="UP000253606"/>
    </source>
</evidence>
<sequence length="98" mass="10546">MSTTANPASSTGRLFGIPIGDFGWFASLLLSFSLGFASFFGATFLGIFGLLIYNQGGHHTVNYADSYRLIGLPVGIGVLLLSLILFGFLWVRRKVAGR</sequence>
<dbReference type="AlphaFoldDB" id="A0A2Z5FYJ0"/>
<feature type="transmembrane region" description="Helical" evidence="1">
    <location>
        <begin position="70"/>
        <end position="91"/>
    </location>
</feature>
<keyword evidence="1" id="KW-0812">Transmembrane</keyword>
<dbReference type="Proteomes" id="UP000253606">
    <property type="component" value="Chromosome"/>
</dbReference>
<dbReference type="KEGG" id="abas:ACPOL_2151"/>
<evidence type="ECO:0000256" key="1">
    <source>
        <dbReference type="SAM" id="Phobius"/>
    </source>
</evidence>
<name>A0A2Z5FYJ0_9BACT</name>
<keyword evidence="3" id="KW-1185">Reference proteome</keyword>
<keyword evidence="1" id="KW-1133">Transmembrane helix</keyword>
<gene>
    <name evidence="2" type="ORF">ACPOL_2151</name>
</gene>
<accession>A0A2Z5FYJ0</accession>
<organism evidence="2 3">
    <name type="scientific">Acidisarcina polymorpha</name>
    <dbReference type="NCBI Taxonomy" id="2211140"/>
    <lineage>
        <taxon>Bacteria</taxon>
        <taxon>Pseudomonadati</taxon>
        <taxon>Acidobacteriota</taxon>
        <taxon>Terriglobia</taxon>
        <taxon>Terriglobales</taxon>
        <taxon>Acidobacteriaceae</taxon>
        <taxon>Acidisarcina</taxon>
    </lineage>
</organism>
<evidence type="ECO:0000313" key="2">
    <source>
        <dbReference type="EMBL" id="AXC11475.1"/>
    </source>
</evidence>
<dbReference type="RefSeq" id="WP_114206924.1">
    <property type="nucleotide sequence ID" value="NZ_CP030840.1"/>
</dbReference>
<proteinExistence type="predicted"/>
<dbReference type="EMBL" id="CP030840">
    <property type="protein sequence ID" value="AXC11475.1"/>
    <property type="molecule type" value="Genomic_DNA"/>
</dbReference>
<keyword evidence="1" id="KW-0472">Membrane</keyword>
<reference evidence="2 3" key="1">
    <citation type="journal article" date="2018" name="Front. Microbiol.">
        <title>Hydrolytic Capabilities as a Key to Environmental Success: Chitinolytic and Cellulolytic Acidobacteria From Acidic Sub-arctic Soils and Boreal Peatlands.</title>
        <authorList>
            <person name="Belova S.E."/>
            <person name="Ravin N.V."/>
            <person name="Pankratov T.A."/>
            <person name="Rakitin A.L."/>
            <person name="Ivanova A.A."/>
            <person name="Beletsky A.V."/>
            <person name="Mardanov A.V."/>
            <person name="Sinninghe Damste J.S."/>
            <person name="Dedysh S.N."/>
        </authorList>
    </citation>
    <scope>NUCLEOTIDE SEQUENCE [LARGE SCALE GENOMIC DNA]</scope>
    <source>
        <strain evidence="2 3">SBC82</strain>
    </source>
</reference>
<feature type="transmembrane region" description="Helical" evidence="1">
    <location>
        <begin position="22"/>
        <end position="50"/>
    </location>
</feature>
<protein>
    <submittedName>
        <fullName evidence="2">Uncharacterized protein</fullName>
    </submittedName>
</protein>